<dbReference type="Proteomes" id="UP000887013">
    <property type="component" value="Unassembled WGS sequence"/>
</dbReference>
<keyword evidence="2" id="KW-1185">Reference proteome</keyword>
<reference evidence="1" key="1">
    <citation type="submission" date="2020-08" db="EMBL/GenBank/DDBJ databases">
        <title>Multicomponent nature underlies the extraordinary mechanical properties of spider dragline silk.</title>
        <authorList>
            <person name="Kono N."/>
            <person name="Nakamura H."/>
            <person name="Mori M."/>
            <person name="Yoshida Y."/>
            <person name="Ohtoshi R."/>
            <person name="Malay A.D."/>
            <person name="Moran D.A.P."/>
            <person name="Tomita M."/>
            <person name="Numata K."/>
            <person name="Arakawa K."/>
        </authorList>
    </citation>
    <scope>NUCLEOTIDE SEQUENCE</scope>
</reference>
<evidence type="ECO:0000313" key="1">
    <source>
        <dbReference type="EMBL" id="GFT60887.1"/>
    </source>
</evidence>
<accession>A0A8X6PAT3</accession>
<organism evidence="1 2">
    <name type="scientific">Nephila pilipes</name>
    <name type="common">Giant wood spider</name>
    <name type="synonym">Nephila maculata</name>
    <dbReference type="NCBI Taxonomy" id="299642"/>
    <lineage>
        <taxon>Eukaryota</taxon>
        <taxon>Metazoa</taxon>
        <taxon>Ecdysozoa</taxon>
        <taxon>Arthropoda</taxon>
        <taxon>Chelicerata</taxon>
        <taxon>Arachnida</taxon>
        <taxon>Araneae</taxon>
        <taxon>Araneomorphae</taxon>
        <taxon>Entelegynae</taxon>
        <taxon>Araneoidea</taxon>
        <taxon>Nephilidae</taxon>
        <taxon>Nephila</taxon>
    </lineage>
</organism>
<comment type="caution">
    <text evidence="1">The sequence shown here is derived from an EMBL/GenBank/DDBJ whole genome shotgun (WGS) entry which is preliminary data.</text>
</comment>
<gene>
    <name evidence="1" type="ORF">NPIL_322891</name>
</gene>
<sequence>MFCSSEYAVRAQSFSETVSADSCDFPRNLIFSGSQETKRPTMMGTISLPFTRAFENPRGSILRDFVSSCNFKRRHDSNGFQDIEKIDLVIDKGQLIGSEARFSNRLFWDKIFL</sequence>
<evidence type="ECO:0000313" key="2">
    <source>
        <dbReference type="Proteomes" id="UP000887013"/>
    </source>
</evidence>
<name>A0A8X6PAT3_NEPPI</name>
<protein>
    <submittedName>
        <fullName evidence="1">Uncharacterized protein</fullName>
    </submittedName>
</protein>
<proteinExistence type="predicted"/>
<dbReference type="AlphaFoldDB" id="A0A8X6PAT3"/>
<dbReference type="EMBL" id="BMAW01018918">
    <property type="protein sequence ID" value="GFT60887.1"/>
    <property type="molecule type" value="Genomic_DNA"/>
</dbReference>